<keyword evidence="2" id="KW-0548">Nucleotidyltransferase</keyword>
<keyword evidence="3" id="KW-0479">Metal-binding</keyword>
<feature type="domain" description="Cyclic GMP-AMP synthase DncV-like nucleotidyltransferase" evidence="12">
    <location>
        <begin position="82"/>
        <end position="176"/>
    </location>
</feature>
<evidence type="ECO:0000256" key="6">
    <source>
        <dbReference type="ARBA" id="ARBA00022842"/>
    </source>
</evidence>
<evidence type="ECO:0000256" key="3">
    <source>
        <dbReference type="ARBA" id="ARBA00022723"/>
    </source>
</evidence>
<dbReference type="RefSeq" id="WP_211849748.1">
    <property type="nucleotide sequence ID" value="NZ_JAAEDL010000051.1"/>
</dbReference>
<dbReference type="InterPro" id="IPR048445">
    <property type="entry name" value="DncV-like_NTFase"/>
</dbReference>
<name>A0A9X9XJY2_9PROT</name>
<accession>A0A9X9XJY2</accession>
<evidence type="ECO:0000256" key="9">
    <source>
        <dbReference type="ARBA" id="ARBA00023134"/>
    </source>
</evidence>
<keyword evidence="15" id="KW-1185">Reference proteome</keyword>
<sequence length="412" mass="46342">MAARFHRVLRGVGDTPGFIRKIDLPDREEAALRSARDDIRECIRAAFRSVADRAPLQKRFLFEDASPAFRTDEFLRGLRPSPRFRGQGSYSYKTLNDPVPDHTPPQQVDLDDGVFLPTSFMNQGERPALAAKAYFKVIEEALEPLCKERGWTLSREKPSCVRVVINAKTHVDLPLYAIPDEDYANVELLEKSLHSRGMFTMDSAEFADDSYRNLPDDHIMLARRDGGWIKSDPRKLHDWFQGAVAKHGPHLRHVCRYLKAWRDHEWEEPEDGISSITLMTMAVRAFDENRTRLDSSREDEALLTVAERMPALLAVTIKNPVVPDPEANLDKDWSTETRRGFIVAAEMLRDDLRAATAATKADAVISRLQGCLGGRVPSDPALVEIVPTEEARILAQPRAAVPLAPVVRTTSG</sequence>
<dbReference type="Proteomes" id="UP001138709">
    <property type="component" value="Unassembled WGS sequence"/>
</dbReference>
<dbReference type="AlphaFoldDB" id="A0A9X9XJY2"/>
<evidence type="ECO:0000256" key="5">
    <source>
        <dbReference type="ARBA" id="ARBA00022840"/>
    </source>
</evidence>
<evidence type="ECO:0000256" key="11">
    <source>
        <dbReference type="ARBA" id="ARBA00048304"/>
    </source>
</evidence>
<gene>
    <name evidence="14" type="ORF">GXW74_26360</name>
</gene>
<comment type="catalytic activity">
    <reaction evidence="11">
        <text>GTP + ATP = 3',3'-cGAMP + 2 diphosphate</text>
        <dbReference type="Rhea" id="RHEA:35647"/>
        <dbReference type="ChEBI" id="CHEBI:30616"/>
        <dbReference type="ChEBI" id="CHEBI:33019"/>
        <dbReference type="ChEBI" id="CHEBI:37565"/>
        <dbReference type="ChEBI" id="CHEBI:71501"/>
    </reaction>
    <physiologicalReaction direction="left-to-right" evidence="11">
        <dbReference type="Rhea" id="RHEA:35648"/>
    </physiologicalReaction>
</comment>
<dbReference type="Pfam" id="PF21713">
    <property type="entry name" value="DncV_C"/>
    <property type="match status" value="1"/>
</dbReference>
<dbReference type="EMBL" id="JAAEDL010000051">
    <property type="protein sequence ID" value="MBR0684018.1"/>
    <property type="molecule type" value="Genomic_DNA"/>
</dbReference>
<keyword evidence="4" id="KW-0547">Nucleotide-binding</keyword>
<evidence type="ECO:0000256" key="10">
    <source>
        <dbReference type="ARBA" id="ARBA00044145"/>
    </source>
</evidence>
<keyword evidence="1" id="KW-0808">Transferase</keyword>
<dbReference type="GO" id="GO:0005524">
    <property type="term" value="F:ATP binding"/>
    <property type="evidence" value="ECO:0007669"/>
    <property type="project" value="UniProtKB-KW"/>
</dbReference>
<evidence type="ECO:0000259" key="12">
    <source>
        <dbReference type="Pfam" id="PF21654"/>
    </source>
</evidence>
<evidence type="ECO:0000259" key="13">
    <source>
        <dbReference type="Pfam" id="PF21713"/>
    </source>
</evidence>
<evidence type="ECO:0000256" key="7">
    <source>
        <dbReference type="ARBA" id="ARBA00023080"/>
    </source>
</evidence>
<keyword evidence="6" id="KW-0460">Magnesium</keyword>
<dbReference type="GO" id="GO:0005525">
    <property type="term" value="F:GTP binding"/>
    <property type="evidence" value="ECO:0007669"/>
    <property type="project" value="UniProtKB-KW"/>
</dbReference>
<dbReference type="GO" id="GO:0046872">
    <property type="term" value="F:metal ion binding"/>
    <property type="evidence" value="ECO:0007669"/>
    <property type="project" value="UniProtKB-KW"/>
</dbReference>
<evidence type="ECO:0000256" key="2">
    <source>
        <dbReference type="ARBA" id="ARBA00022695"/>
    </source>
</evidence>
<reference evidence="14" key="2">
    <citation type="journal article" date="2021" name="Syst. Appl. Microbiol.">
        <title>Roseomonas hellenica sp. nov., isolated from roots of wild-growing Alkanna tinctoria.</title>
        <authorList>
            <person name="Rat A."/>
            <person name="Naranjo H.D."/>
            <person name="Lebbe L."/>
            <person name="Cnockaert M."/>
            <person name="Krigas N."/>
            <person name="Grigoriadou K."/>
            <person name="Maloupa E."/>
            <person name="Willems A."/>
        </authorList>
    </citation>
    <scope>NUCLEOTIDE SEQUENCE</scope>
    <source>
        <strain evidence="14">LMG 31228</strain>
    </source>
</reference>
<keyword evidence="7" id="KW-0546">Nucleotide metabolism</keyword>
<evidence type="ECO:0000313" key="15">
    <source>
        <dbReference type="Proteomes" id="UP001138709"/>
    </source>
</evidence>
<feature type="domain" description="Cyclic GMP-AMP synthase C-terminal" evidence="13">
    <location>
        <begin position="248"/>
        <end position="381"/>
    </location>
</feature>
<dbReference type="GO" id="GO:0009117">
    <property type="term" value="P:nucleotide metabolic process"/>
    <property type="evidence" value="ECO:0007669"/>
    <property type="project" value="UniProtKB-KW"/>
</dbReference>
<keyword evidence="8" id="KW-0051">Antiviral defense</keyword>
<dbReference type="InterPro" id="IPR047805">
    <property type="entry name" value="GAMP_synthase"/>
</dbReference>
<dbReference type="GO" id="GO:0051607">
    <property type="term" value="P:defense response to virus"/>
    <property type="evidence" value="ECO:0007669"/>
    <property type="project" value="UniProtKB-KW"/>
</dbReference>
<evidence type="ECO:0000256" key="8">
    <source>
        <dbReference type="ARBA" id="ARBA00023118"/>
    </source>
</evidence>
<evidence type="ECO:0000256" key="1">
    <source>
        <dbReference type="ARBA" id="ARBA00022679"/>
    </source>
</evidence>
<dbReference type="InterPro" id="IPR048446">
    <property type="entry name" value="DncV_C"/>
</dbReference>
<organism evidence="14 15">
    <name type="scientific">Neoroseomonas eburnea</name>
    <dbReference type="NCBI Taxonomy" id="1346889"/>
    <lineage>
        <taxon>Bacteria</taxon>
        <taxon>Pseudomonadati</taxon>
        <taxon>Pseudomonadota</taxon>
        <taxon>Alphaproteobacteria</taxon>
        <taxon>Acetobacterales</taxon>
        <taxon>Acetobacteraceae</taxon>
        <taxon>Neoroseomonas</taxon>
    </lineage>
</organism>
<evidence type="ECO:0000313" key="14">
    <source>
        <dbReference type="EMBL" id="MBR0684018.1"/>
    </source>
</evidence>
<dbReference type="NCBIfam" id="NF041078">
    <property type="entry name" value="cGAS"/>
    <property type="match status" value="1"/>
</dbReference>
<evidence type="ECO:0000256" key="4">
    <source>
        <dbReference type="ARBA" id="ARBA00022741"/>
    </source>
</evidence>
<protein>
    <recommendedName>
        <fullName evidence="10">Cyclic GMP-AMP synthase</fullName>
    </recommendedName>
</protein>
<proteinExistence type="predicted"/>
<dbReference type="Pfam" id="PF21654">
    <property type="entry name" value="DncV-like_NTFase"/>
    <property type="match status" value="1"/>
</dbReference>
<dbReference type="GO" id="GO:0140701">
    <property type="term" value="F:3',3'-cyclic GMP-AMP synthase activity"/>
    <property type="evidence" value="ECO:0007669"/>
    <property type="project" value="InterPro"/>
</dbReference>
<reference evidence="14" key="1">
    <citation type="submission" date="2020-01" db="EMBL/GenBank/DDBJ databases">
        <authorList>
            <person name="Rat A."/>
        </authorList>
    </citation>
    <scope>NUCLEOTIDE SEQUENCE</scope>
    <source>
        <strain evidence="14">LMG 31228</strain>
    </source>
</reference>
<keyword evidence="5" id="KW-0067">ATP-binding</keyword>
<comment type="caution">
    <text evidence="14">The sequence shown here is derived from an EMBL/GenBank/DDBJ whole genome shotgun (WGS) entry which is preliminary data.</text>
</comment>
<keyword evidence="9" id="KW-0342">GTP-binding</keyword>